<proteinExistence type="predicted"/>
<protein>
    <submittedName>
        <fullName evidence="2">Solute carrier organic anion transporter family member</fullName>
    </submittedName>
</protein>
<dbReference type="Proteomes" id="UP000887580">
    <property type="component" value="Unplaced"/>
</dbReference>
<accession>A0AC35G3B8</accession>
<dbReference type="WBParaSite" id="PS1159_v2.g23105.t1">
    <property type="protein sequence ID" value="PS1159_v2.g23105.t1"/>
    <property type="gene ID" value="PS1159_v2.g23105"/>
</dbReference>
<evidence type="ECO:0000313" key="1">
    <source>
        <dbReference type="Proteomes" id="UP000887580"/>
    </source>
</evidence>
<organism evidence="1 2">
    <name type="scientific">Panagrolaimus sp. PS1159</name>
    <dbReference type="NCBI Taxonomy" id="55785"/>
    <lineage>
        <taxon>Eukaryota</taxon>
        <taxon>Metazoa</taxon>
        <taxon>Ecdysozoa</taxon>
        <taxon>Nematoda</taxon>
        <taxon>Chromadorea</taxon>
        <taxon>Rhabditida</taxon>
        <taxon>Tylenchina</taxon>
        <taxon>Panagrolaimomorpha</taxon>
        <taxon>Panagrolaimoidea</taxon>
        <taxon>Panagrolaimidae</taxon>
        <taxon>Panagrolaimus</taxon>
    </lineage>
</organism>
<sequence length="550" mass="61952">MVEIQKLDKYVLAFFVVFMVTYFLESIGGFYMTTAVVSIEKQFQIPSKVSGTMVSAGDFGYIPTVVFVAYLGGKGNRAKWIGFGCILIALANILISSSNFLFDDKIVNTTALTSTIPHPESLRNPNCSIFTDILLSENDTIVGDFIQCDEGNHRARPLLLTSSFAYCNKEINAEKLEHNTRTCLNDQMAHIGPTALIFFGLFILGIGRTMPFSLGLPLVDDNVKKRNLPLYFAGMFLIRMVGPVVGFSMGTLLQKQYYKFDKPLGLTPVDPEWIGRWWLGFLLIGLILFFPSLLLFFFPKPKADSPLNLVDKHARKNSKGQAIMPKSFKSKVADFSKTIYGVLKQPVYFGSMIGRICDVFAFKGFFVFLPKYIELQFGLPQYKINMYMGIIVSLCATLPSPIFWGFLFDKFCIKWDQKCLDSKGSCAIYDAPNLRWWLHIVYGALRMLALLTDIFVVYHAKGLKLTDIREEEESEEDEMKDLSKTTLKPLEGGLKDPFIKKGHKRIPSGGISSKISHKMDDEDDFQQHRPSVASNLLANELSQHMTPSSP</sequence>
<reference evidence="2" key="1">
    <citation type="submission" date="2022-11" db="UniProtKB">
        <authorList>
            <consortium name="WormBaseParasite"/>
        </authorList>
    </citation>
    <scope>IDENTIFICATION</scope>
</reference>
<evidence type="ECO:0000313" key="2">
    <source>
        <dbReference type="WBParaSite" id="PS1159_v2.g23105.t1"/>
    </source>
</evidence>
<name>A0AC35G3B8_9BILA</name>